<evidence type="ECO:0000256" key="1">
    <source>
        <dbReference type="SAM" id="MobiDB-lite"/>
    </source>
</evidence>
<name>A0A368F1T8_ANCCA</name>
<protein>
    <submittedName>
        <fullName evidence="2">Uncharacterized protein</fullName>
    </submittedName>
</protein>
<comment type="caution">
    <text evidence="2">The sequence shown here is derived from an EMBL/GenBank/DDBJ whole genome shotgun (WGS) entry which is preliminary data.</text>
</comment>
<dbReference type="Proteomes" id="UP000252519">
    <property type="component" value="Unassembled WGS sequence"/>
</dbReference>
<keyword evidence="3" id="KW-1185">Reference proteome</keyword>
<feature type="compositionally biased region" description="Low complexity" evidence="1">
    <location>
        <begin position="57"/>
        <end position="68"/>
    </location>
</feature>
<feature type="compositionally biased region" description="Basic and acidic residues" evidence="1">
    <location>
        <begin position="10"/>
        <end position="20"/>
    </location>
</feature>
<feature type="compositionally biased region" description="Polar residues" evidence="1">
    <location>
        <begin position="75"/>
        <end position="96"/>
    </location>
</feature>
<reference evidence="2 3" key="1">
    <citation type="submission" date="2014-10" db="EMBL/GenBank/DDBJ databases">
        <title>Draft genome of the hookworm Ancylostoma caninum.</title>
        <authorList>
            <person name="Mitreva M."/>
        </authorList>
    </citation>
    <scope>NUCLEOTIDE SEQUENCE [LARGE SCALE GENOMIC DNA]</scope>
    <source>
        <strain evidence="2 3">Baltimore</strain>
    </source>
</reference>
<dbReference type="AlphaFoldDB" id="A0A368F1T8"/>
<dbReference type="EMBL" id="JOJR01009596">
    <property type="protein sequence ID" value="RCN26012.1"/>
    <property type="molecule type" value="Genomic_DNA"/>
</dbReference>
<evidence type="ECO:0000313" key="3">
    <source>
        <dbReference type="Proteomes" id="UP000252519"/>
    </source>
</evidence>
<feature type="compositionally biased region" description="Polar residues" evidence="1">
    <location>
        <begin position="42"/>
        <end position="56"/>
    </location>
</feature>
<gene>
    <name evidence="2" type="ORF">ANCCAN_28271</name>
</gene>
<accession>A0A368F1T8</accession>
<proteinExistence type="predicted"/>
<feature type="region of interest" description="Disordered" evidence="1">
    <location>
        <begin position="1"/>
        <end position="133"/>
    </location>
</feature>
<sequence length="133" mass="14640">MEYEPNYLAAERRRDKEDQTVSKSGVAESNFRDYESSEGDLSLSSHVSVNQSQGANTTTTDRVSTVSVEPRRTSGENAPSTSKKTPPPQESGTPQRPSRAQSTQTPPTSSSRAESKNPQKHRRLLCNQSESLK</sequence>
<organism evidence="2 3">
    <name type="scientific">Ancylostoma caninum</name>
    <name type="common">Dog hookworm</name>
    <dbReference type="NCBI Taxonomy" id="29170"/>
    <lineage>
        <taxon>Eukaryota</taxon>
        <taxon>Metazoa</taxon>
        <taxon>Ecdysozoa</taxon>
        <taxon>Nematoda</taxon>
        <taxon>Chromadorea</taxon>
        <taxon>Rhabditida</taxon>
        <taxon>Rhabditina</taxon>
        <taxon>Rhabditomorpha</taxon>
        <taxon>Strongyloidea</taxon>
        <taxon>Ancylostomatidae</taxon>
        <taxon>Ancylostomatinae</taxon>
        <taxon>Ancylostoma</taxon>
    </lineage>
</organism>
<evidence type="ECO:0000313" key="2">
    <source>
        <dbReference type="EMBL" id="RCN26012.1"/>
    </source>
</evidence>
<feature type="non-terminal residue" evidence="2">
    <location>
        <position position="133"/>
    </location>
</feature>
<feature type="compositionally biased region" description="Low complexity" evidence="1">
    <location>
        <begin position="97"/>
        <end position="112"/>
    </location>
</feature>